<comment type="caution">
    <text evidence="2">The sequence shown here is derived from an EMBL/GenBank/DDBJ whole genome shotgun (WGS) entry which is preliminary data.</text>
</comment>
<dbReference type="RefSeq" id="WP_106262291.1">
    <property type="nucleotide sequence ID" value="NZ_PVTQ01000001.1"/>
</dbReference>
<evidence type="ECO:0000259" key="1">
    <source>
        <dbReference type="Pfam" id="PF01471"/>
    </source>
</evidence>
<dbReference type="PROSITE" id="PS51257">
    <property type="entry name" value="PROKAR_LIPOPROTEIN"/>
    <property type="match status" value="1"/>
</dbReference>
<organism evidence="2 3">
    <name type="scientific">Donghicola tyrosinivorans</name>
    <dbReference type="NCBI Taxonomy" id="1652492"/>
    <lineage>
        <taxon>Bacteria</taxon>
        <taxon>Pseudomonadati</taxon>
        <taxon>Pseudomonadota</taxon>
        <taxon>Alphaproteobacteria</taxon>
        <taxon>Rhodobacterales</taxon>
        <taxon>Roseobacteraceae</taxon>
        <taxon>Donghicola</taxon>
    </lineage>
</organism>
<dbReference type="AlphaFoldDB" id="A0A2T0X4Z5"/>
<evidence type="ECO:0000313" key="3">
    <source>
        <dbReference type="Proteomes" id="UP000238392"/>
    </source>
</evidence>
<dbReference type="OrthoDB" id="7861420at2"/>
<dbReference type="EMBL" id="PVTQ01000001">
    <property type="protein sequence ID" value="PRY94009.1"/>
    <property type="molecule type" value="Genomic_DNA"/>
</dbReference>
<dbReference type="SUPFAM" id="SSF47090">
    <property type="entry name" value="PGBD-like"/>
    <property type="match status" value="1"/>
</dbReference>
<reference evidence="2 3" key="1">
    <citation type="submission" date="2018-03" db="EMBL/GenBank/DDBJ databases">
        <title>Genomic Encyclopedia of Archaeal and Bacterial Type Strains, Phase II (KMG-II): from individual species to whole genera.</title>
        <authorList>
            <person name="Goeker M."/>
        </authorList>
    </citation>
    <scope>NUCLEOTIDE SEQUENCE [LARGE SCALE GENOMIC DNA]</scope>
    <source>
        <strain evidence="2 3">DSM 100212</strain>
    </source>
</reference>
<name>A0A2T0X4Z5_9RHOB</name>
<proteinExistence type="predicted"/>
<keyword evidence="3" id="KW-1185">Reference proteome</keyword>
<dbReference type="Gene3D" id="1.10.101.10">
    <property type="entry name" value="PGBD-like superfamily/PGBD"/>
    <property type="match status" value="1"/>
</dbReference>
<dbReference type="InterPro" id="IPR036365">
    <property type="entry name" value="PGBD-like_sf"/>
</dbReference>
<protein>
    <submittedName>
        <fullName evidence="2">Putative peptidoglycan binding protein</fullName>
    </submittedName>
</protein>
<gene>
    <name evidence="2" type="ORF">CLV74_101139</name>
</gene>
<dbReference type="Pfam" id="PF01471">
    <property type="entry name" value="PG_binding_1"/>
    <property type="match status" value="1"/>
</dbReference>
<sequence>MRKTGSAILASVLLTGCGDSAPPFSLPEETPEIALHAYGPAPDREPGTCWGLETKPAVIETVTEQVLISDSGAAPVYQTETRQTIVEERQEIWFRTPCESEMTPDFIASLQRALYARGYLSGALDGVLDKRTRQAILKLQQEQGLDSDILSLEAARSLGLVAYGREVFAR</sequence>
<dbReference type="Proteomes" id="UP000238392">
    <property type="component" value="Unassembled WGS sequence"/>
</dbReference>
<evidence type="ECO:0000313" key="2">
    <source>
        <dbReference type="EMBL" id="PRY94009.1"/>
    </source>
</evidence>
<feature type="domain" description="Peptidoglycan binding-like" evidence="1">
    <location>
        <begin position="107"/>
        <end position="148"/>
    </location>
</feature>
<accession>A0A2T0X4Z5</accession>
<dbReference type="InterPro" id="IPR002477">
    <property type="entry name" value="Peptidoglycan-bd-like"/>
</dbReference>
<dbReference type="InterPro" id="IPR036366">
    <property type="entry name" value="PGBDSf"/>
</dbReference>